<dbReference type="Pfam" id="PF03466">
    <property type="entry name" value="LysR_substrate"/>
    <property type="match status" value="1"/>
</dbReference>
<dbReference type="InterPro" id="IPR036390">
    <property type="entry name" value="WH_DNA-bd_sf"/>
</dbReference>
<comment type="similarity">
    <text evidence="1">Belongs to the LysR transcriptional regulatory family.</text>
</comment>
<evidence type="ECO:0000256" key="1">
    <source>
        <dbReference type="ARBA" id="ARBA00009437"/>
    </source>
</evidence>
<name>A0A2S7VFB0_9VIBR</name>
<gene>
    <name evidence="6" type="ORF">BTO10_15750</name>
</gene>
<keyword evidence="2" id="KW-0805">Transcription regulation</keyword>
<dbReference type="AlphaFoldDB" id="A0A2S7VFB0"/>
<dbReference type="InterPro" id="IPR005119">
    <property type="entry name" value="LysR_subst-bd"/>
</dbReference>
<feature type="domain" description="HTH lysR-type" evidence="5">
    <location>
        <begin position="18"/>
        <end position="75"/>
    </location>
</feature>
<dbReference type="RefSeq" id="WP_105025182.1">
    <property type="nucleotide sequence ID" value="NZ_MSCI01000002.1"/>
</dbReference>
<evidence type="ECO:0000256" key="3">
    <source>
        <dbReference type="ARBA" id="ARBA00023125"/>
    </source>
</evidence>
<dbReference type="PROSITE" id="PS50931">
    <property type="entry name" value="HTH_LYSR"/>
    <property type="match status" value="1"/>
</dbReference>
<protein>
    <submittedName>
        <fullName evidence="6">LysR family transcriptional regulator</fullName>
    </submittedName>
</protein>
<dbReference type="GO" id="GO:0006351">
    <property type="term" value="P:DNA-templated transcription"/>
    <property type="evidence" value="ECO:0007669"/>
    <property type="project" value="TreeGrafter"/>
</dbReference>
<dbReference type="SUPFAM" id="SSF46785">
    <property type="entry name" value="Winged helix' DNA-binding domain"/>
    <property type="match status" value="1"/>
</dbReference>
<comment type="caution">
    <text evidence="6">The sequence shown here is derived from an EMBL/GenBank/DDBJ whole genome shotgun (WGS) entry which is preliminary data.</text>
</comment>
<dbReference type="PANTHER" id="PTHR30537:SF30">
    <property type="entry name" value="TRANSCRIPTIONAL REGULATOR-RELATED"/>
    <property type="match status" value="1"/>
</dbReference>
<dbReference type="PANTHER" id="PTHR30537">
    <property type="entry name" value="HTH-TYPE TRANSCRIPTIONAL REGULATOR"/>
    <property type="match status" value="1"/>
</dbReference>
<dbReference type="GO" id="GO:0003700">
    <property type="term" value="F:DNA-binding transcription factor activity"/>
    <property type="evidence" value="ECO:0007669"/>
    <property type="project" value="InterPro"/>
</dbReference>
<proteinExistence type="inferred from homology"/>
<dbReference type="CDD" id="cd08422">
    <property type="entry name" value="PBP2_CrgA_like"/>
    <property type="match status" value="1"/>
</dbReference>
<dbReference type="Pfam" id="PF00126">
    <property type="entry name" value="HTH_1"/>
    <property type="match status" value="1"/>
</dbReference>
<evidence type="ECO:0000259" key="5">
    <source>
        <dbReference type="PROSITE" id="PS50931"/>
    </source>
</evidence>
<dbReference type="FunFam" id="1.10.10.10:FF:000001">
    <property type="entry name" value="LysR family transcriptional regulator"/>
    <property type="match status" value="1"/>
</dbReference>
<organism evidence="6 7">
    <name type="scientific">Vibrio chagasii</name>
    <dbReference type="NCBI Taxonomy" id="170679"/>
    <lineage>
        <taxon>Bacteria</taxon>
        <taxon>Pseudomonadati</taxon>
        <taxon>Pseudomonadota</taxon>
        <taxon>Gammaproteobacteria</taxon>
        <taxon>Vibrionales</taxon>
        <taxon>Vibrionaceae</taxon>
        <taxon>Vibrio</taxon>
    </lineage>
</organism>
<evidence type="ECO:0000256" key="2">
    <source>
        <dbReference type="ARBA" id="ARBA00023015"/>
    </source>
</evidence>
<evidence type="ECO:0000313" key="7">
    <source>
        <dbReference type="Proteomes" id="UP000238707"/>
    </source>
</evidence>
<sequence length="309" mass="35007">MVQFKFIIRLNSLISVFNNLKSMAIFAEVVKKGSFREAAKSLSLSPSVVSYHITQLEKKVGAALVYRSTRKLTLSDEGEQFYEYVEQMIHAANQGLELLSGQDEEPSGEIKVSLPTALSGSYINNLIAMFANQFPKISLKLIFTDTHSDIIEDGFDLILRAGEPDSSNLKARKIGYLERVLVCAPSYLEQRELPQEIDELSKWNWIKLEQLTNERNFCLGKVKKVVKYQYQISVNSVEAMHHYCLLGLGLATLTKSQVSESIEIGELIHIMPDWKVEPIPLYALWPNNLTPKSKTKKLINFLATNEQSF</sequence>
<dbReference type="InterPro" id="IPR058163">
    <property type="entry name" value="LysR-type_TF_proteobact-type"/>
</dbReference>
<dbReference type="EMBL" id="MSCI01000002">
    <property type="protein sequence ID" value="PQJ60789.1"/>
    <property type="molecule type" value="Genomic_DNA"/>
</dbReference>
<keyword evidence="4" id="KW-0804">Transcription</keyword>
<dbReference type="Gene3D" id="1.10.10.10">
    <property type="entry name" value="Winged helix-like DNA-binding domain superfamily/Winged helix DNA-binding domain"/>
    <property type="match status" value="1"/>
</dbReference>
<evidence type="ECO:0000256" key="4">
    <source>
        <dbReference type="ARBA" id="ARBA00023163"/>
    </source>
</evidence>
<dbReference type="SUPFAM" id="SSF53850">
    <property type="entry name" value="Periplasmic binding protein-like II"/>
    <property type="match status" value="1"/>
</dbReference>
<dbReference type="GO" id="GO:0043565">
    <property type="term" value="F:sequence-specific DNA binding"/>
    <property type="evidence" value="ECO:0007669"/>
    <property type="project" value="TreeGrafter"/>
</dbReference>
<reference evidence="6 7" key="1">
    <citation type="submission" date="2016-12" db="EMBL/GenBank/DDBJ databases">
        <title>Diversity of luminous bacteria.</title>
        <authorList>
            <person name="Yoshizawa S."/>
            <person name="Kogure K."/>
        </authorList>
    </citation>
    <scope>NUCLEOTIDE SEQUENCE [LARGE SCALE GENOMIC DNA]</scope>
    <source>
        <strain evidence="6 7">LC2-408</strain>
    </source>
</reference>
<dbReference type="Proteomes" id="UP000238707">
    <property type="component" value="Unassembled WGS sequence"/>
</dbReference>
<accession>A0A2S7VFB0</accession>
<dbReference type="InterPro" id="IPR000847">
    <property type="entry name" value="LysR_HTH_N"/>
</dbReference>
<evidence type="ECO:0000313" key="6">
    <source>
        <dbReference type="EMBL" id="PQJ60789.1"/>
    </source>
</evidence>
<keyword evidence="3" id="KW-0238">DNA-binding</keyword>
<keyword evidence="7" id="KW-1185">Reference proteome</keyword>
<dbReference type="InterPro" id="IPR036388">
    <property type="entry name" value="WH-like_DNA-bd_sf"/>
</dbReference>
<dbReference type="Gene3D" id="3.40.190.290">
    <property type="match status" value="1"/>
</dbReference>